<dbReference type="AlphaFoldDB" id="A0A077NL59"/>
<sequence length="234" mass="25908">MMMNKKILLALVAVGVLTAVGCQNKVASQENATLQENALQNKLQTTESVFTGVVPCADCTGIETTLQLSSDGSYILGQIYLEAKNEENTFFETGHWIKNGKKIDLMHEDSKKSYYQMKGENLVMLDINGEPIQSNFNYELGKVTPKKMAGEYSYIADSATFTECRTGKLYDASENIDLERGYSATGVEGGEPVYVEVEGYYSLRPSMEDGVFDHALIQTGKIHFDKSASCQTRK</sequence>
<accession>A0A077NL59</accession>
<evidence type="ECO:0000313" key="4">
    <source>
        <dbReference type="Proteomes" id="UP000028511"/>
    </source>
</evidence>
<feature type="domain" description="NlpE C-terminal OB" evidence="2">
    <location>
        <begin position="143"/>
        <end position="231"/>
    </location>
</feature>
<evidence type="ECO:0000259" key="2">
    <source>
        <dbReference type="Pfam" id="PF17185"/>
    </source>
</evidence>
<dbReference type="EMBL" id="CBSW010000279">
    <property type="protein sequence ID" value="CDG99032.1"/>
    <property type="molecule type" value="Genomic_DNA"/>
</dbReference>
<keyword evidence="3" id="KW-0449">Lipoprotein</keyword>
<keyword evidence="1" id="KW-0732">Signal</keyword>
<dbReference type="Proteomes" id="UP000028511">
    <property type="component" value="Unassembled WGS sequence"/>
</dbReference>
<dbReference type="InterPro" id="IPR033450">
    <property type="entry name" value="NlpE_C"/>
</dbReference>
<feature type="chain" id="PRO_5001721774" evidence="1">
    <location>
        <begin position="22"/>
        <end position="234"/>
    </location>
</feature>
<comment type="caution">
    <text evidence="3">The sequence shown here is derived from an EMBL/GenBank/DDBJ whole genome shotgun (WGS) entry which is preliminary data.</text>
</comment>
<reference evidence="3" key="1">
    <citation type="submission" date="2013-07" db="EMBL/GenBank/DDBJ databases">
        <title>Sub-species coevolution in mutualistic symbiosis.</title>
        <authorList>
            <person name="Murfin K."/>
            <person name="Klassen J."/>
            <person name="Lee M."/>
            <person name="Forst S."/>
            <person name="Stock P."/>
            <person name="Goodrich-Blair H."/>
        </authorList>
    </citation>
    <scope>NUCLEOTIDE SEQUENCE [LARGE SCALE GENOMIC DNA]</scope>
    <source>
        <strain evidence="3">Puntauvense</strain>
    </source>
</reference>
<dbReference type="Gene3D" id="2.40.128.640">
    <property type="match status" value="1"/>
</dbReference>
<dbReference type="PROSITE" id="PS51257">
    <property type="entry name" value="PROKAR_LIPOPROTEIN"/>
    <property type="match status" value="1"/>
</dbReference>
<dbReference type="Pfam" id="PF04170">
    <property type="entry name" value="NlpE"/>
    <property type="match status" value="1"/>
</dbReference>
<dbReference type="Pfam" id="PF17185">
    <property type="entry name" value="NlpE_C"/>
    <property type="match status" value="1"/>
</dbReference>
<dbReference type="Gene3D" id="2.40.50.540">
    <property type="match status" value="1"/>
</dbReference>
<evidence type="ECO:0000256" key="1">
    <source>
        <dbReference type="SAM" id="SignalP"/>
    </source>
</evidence>
<protein>
    <submittedName>
        <fullName evidence="3">Outer membrane lipoprotein, involved in copper homeostasis and in adhesion</fullName>
    </submittedName>
</protein>
<dbReference type="InterPro" id="IPR038139">
    <property type="entry name" value="NlpE_C_sf"/>
</dbReference>
<dbReference type="InterPro" id="IPR007298">
    <property type="entry name" value="Cu-R_lipoprotein_NlpE"/>
</dbReference>
<dbReference type="NCBIfam" id="NF007814">
    <property type="entry name" value="PRK10523.1"/>
    <property type="match status" value="1"/>
</dbReference>
<dbReference type="HOGENOM" id="CLU_1219320_0_0_6"/>
<name>A0A077NL59_XENBV</name>
<organism evidence="3 4">
    <name type="scientific">Xenorhabdus bovienii str. puntauvense</name>
    <dbReference type="NCBI Taxonomy" id="1398201"/>
    <lineage>
        <taxon>Bacteria</taxon>
        <taxon>Pseudomonadati</taxon>
        <taxon>Pseudomonadota</taxon>
        <taxon>Gammaproteobacteria</taxon>
        <taxon>Enterobacterales</taxon>
        <taxon>Morganellaceae</taxon>
        <taxon>Xenorhabdus</taxon>
    </lineage>
</organism>
<gene>
    <name evidence="3" type="primary">nlpE</name>
    <name evidence="3" type="ORF">XBP1_720008</name>
</gene>
<feature type="signal peptide" evidence="1">
    <location>
        <begin position="1"/>
        <end position="21"/>
    </location>
</feature>
<evidence type="ECO:0000313" key="3">
    <source>
        <dbReference type="EMBL" id="CDG99032.1"/>
    </source>
</evidence>
<proteinExistence type="predicted"/>